<dbReference type="EMBL" id="MNCJ02000332">
    <property type="protein sequence ID" value="KAF5756023.1"/>
    <property type="molecule type" value="Genomic_DNA"/>
</dbReference>
<evidence type="ECO:0000313" key="3">
    <source>
        <dbReference type="Proteomes" id="UP000215914"/>
    </source>
</evidence>
<proteinExistence type="predicted"/>
<keyword evidence="3" id="KW-1185">Reference proteome</keyword>
<dbReference type="Gramene" id="mRNA:HanXRQr2_Chr17g0809741">
    <property type="protein sequence ID" value="mRNA:HanXRQr2_Chr17g0809741"/>
    <property type="gene ID" value="HanXRQr2_Chr17g0809741"/>
</dbReference>
<dbReference type="Proteomes" id="UP000215914">
    <property type="component" value="Chromosome 17"/>
</dbReference>
<dbReference type="EMBL" id="CM007906">
    <property type="protein sequence ID" value="OTF86683.1"/>
    <property type="molecule type" value="Genomic_DNA"/>
</dbReference>
<reference evidence="1 3" key="1">
    <citation type="journal article" date="2017" name="Nature">
        <title>The sunflower genome provides insights into oil metabolism, flowering and Asterid evolution.</title>
        <authorList>
            <person name="Badouin H."/>
            <person name="Gouzy J."/>
            <person name="Grassa C.J."/>
            <person name="Murat F."/>
            <person name="Staton S.E."/>
            <person name="Cottret L."/>
            <person name="Lelandais-Briere C."/>
            <person name="Owens G.L."/>
            <person name="Carrere S."/>
            <person name="Mayjonade B."/>
            <person name="Legrand L."/>
            <person name="Gill N."/>
            <person name="Kane N.C."/>
            <person name="Bowers J.E."/>
            <person name="Hubner S."/>
            <person name="Bellec A."/>
            <person name="Berard A."/>
            <person name="Berges H."/>
            <person name="Blanchet N."/>
            <person name="Boniface M.C."/>
            <person name="Brunel D."/>
            <person name="Catrice O."/>
            <person name="Chaidir N."/>
            <person name="Claudel C."/>
            <person name="Donnadieu C."/>
            <person name="Faraut T."/>
            <person name="Fievet G."/>
            <person name="Helmstetter N."/>
            <person name="King M."/>
            <person name="Knapp S.J."/>
            <person name="Lai Z."/>
            <person name="Le Paslier M.C."/>
            <person name="Lippi Y."/>
            <person name="Lorenzon L."/>
            <person name="Mandel J.R."/>
            <person name="Marage G."/>
            <person name="Marchand G."/>
            <person name="Marquand E."/>
            <person name="Bret-Mestries E."/>
            <person name="Morien E."/>
            <person name="Nambeesan S."/>
            <person name="Nguyen T."/>
            <person name="Pegot-Espagnet P."/>
            <person name="Pouilly N."/>
            <person name="Raftis F."/>
            <person name="Sallet E."/>
            <person name="Schiex T."/>
            <person name="Thomas J."/>
            <person name="Vandecasteele C."/>
            <person name="Vares D."/>
            <person name="Vear F."/>
            <person name="Vautrin S."/>
            <person name="Crespi M."/>
            <person name="Mangin B."/>
            <person name="Burke J.M."/>
            <person name="Salse J."/>
            <person name="Munos S."/>
            <person name="Vincourt P."/>
            <person name="Rieseberg L.H."/>
            <person name="Langlade N.B."/>
        </authorList>
    </citation>
    <scope>NUCLEOTIDE SEQUENCE [LARGE SCALE GENOMIC DNA]</scope>
    <source>
        <strain evidence="3">cv. SF193</strain>
        <tissue evidence="1">Leaves</tissue>
    </source>
</reference>
<reference evidence="1" key="3">
    <citation type="submission" date="2020-06" db="EMBL/GenBank/DDBJ databases">
        <title>Helianthus annuus Genome sequencing and assembly Release 2.</title>
        <authorList>
            <person name="Gouzy J."/>
            <person name="Langlade N."/>
            <person name="Munos S."/>
        </authorList>
    </citation>
    <scope>NUCLEOTIDE SEQUENCE</scope>
    <source>
        <tissue evidence="1">Leaves</tissue>
    </source>
</reference>
<sequence>MGVLKEQVESTLRSKLSPSHISSKLWTKKHGFGRKDVPRSRSTQTVNLKMRQSISQMRRACVRCSVVLLMRRACGVVAAAVCGFSAVVCVEYSAAAEAFVWCSRDCCVRRCCCDCLMSLINRWH</sequence>
<dbReference type="AlphaFoldDB" id="A0A251RQA7"/>
<evidence type="ECO:0000313" key="1">
    <source>
        <dbReference type="EMBL" id="KAF5756023.1"/>
    </source>
</evidence>
<dbReference type="InParanoid" id="A0A251RQA7"/>
<accession>A0A251RQA7</accession>
<evidence type="ECO:0000313" key="2">
    <source>
        <dbReference type="EMBL" id="OTF86683.1"/>
    </source>
</evidence>
<protein>
    <submittedName>
        <fullName evidence="2">Uncharacterized protein</fullName>
    </submittedName>
</protein>
<name>A0A251RQA7_HELAN</name>
<organism evidence="2 3">
    <name type="scientific">Helianthus annuus</name>
    <name type="common">Common sunflower</name>
    <dbReference type="NCBI Taxonomy" id="4232"/>
    <lineage>
        <taxon>Eukaryota</taxon>
        <taxon>Viridiplantae</taxon>
        <taxon>Streptophyta</taxon>
        <taxon>Embryophyta</taxon>
        <taxon>Tracheophyta</taxon>
        <taxon>Spermatophyta</taxon>
        <taxon>Magnoliopsida</taxon>
        <taxon>eudicotyledons</taxon>
        <taxon>Gunneridae</taxon>
        <taxon>Pentapetalae</taxon>
        <taxon>asterids</taxon>
        <taxon>campanulids</taxon>
        <taxon>Asterales</taxon>
        <taxon>Asteraceae</taxon>
        <taxon>Asteroideae</taxon>
        <taxon>Heliantheae alliance</taxon>
        <taxon>Heliantheae</taxon>
        <taxon>Helianthus</taxon>
    </lineage>
</organism>
<gene>
    <name evidence="2" type="ORF">HannXRQ_Chr17g0553451</name>
    <name evidence="1" type="ORF">HanXRQr2_Chr17g0809741</name>
</gene>
<reference evidence="2" key="2">
    <citation type="submission" date="2017-02" db="EMBL/GenBank/DDBJ databases">
        <title>Sunflower complete genome.</title>
        <authorList>
            <person name="Langlade N."/>
            <person name="Munos S."/>
        </authorList>
    </citation>
    <scope>NUCLEOTIDE SEQUENCE [LARGE SCALE GENOMIC DNA]</scope>
    <source>
        <tissue evidence="2">Leaves</tissue>
    </source>
</reference>